<comment type="function">
    <text evidence="20">ATP-dependent DNA helicase important for chromosome transmission and normal cell cycle progression in G(2)/M. May have a role in changing DNA topology to allow the loading of proteins involved in maintaining sister chromatid cohesion in the vicinity of the centromeres. Has a specific role in chromosome segregation during meiosis II.</text>
</comment>
<evidence type="ECO:0000256" key="8">
    <source>
        <dbReference type="ARBA" id="ARBA00022801"/>
    </source>
</evidence>
<dbReference type="PROSITE" id="PS51193">
    <property type="entry name" value="HELICASE_ATP_BIND_2"/>
    <property type="match status" value="1"/>
</dbReference>
<comment type="subcellular location">
    <subcellularLocation>
        <location evidence="2">Nucleus</location>
    </subcellularLocation>
</comment>
<dbReference type="SMART" id="SM00488">
    <property type="entry name" value="DEXDc2"/>
    <property type="match status" value="1"/>
</dbReference>
<dbReference type="InterPro" id="IPR006554">
    <property type="entry name" value="Helicase-like_DEXD_c2"/>
</dbReference>
<dbReference type="EC" id="5.6.2.3" evidence="17"/>
<evidence type="ECO:0000313" key="25">
    <source>
        <dbReference type="Proteomes" id="UP001498398"/>
    </source>
</evidence>
<feature type="domain" description="Helicase ATP-binding" evidence="23">
    <location>
        <begin position="9"/>
        <end position="420"/>
    </location>
</feature>
<keyword evidence="11" id="KW-0408">Iron</keyword>
<dbReference type="EMBL" id="JBANRG010000007">
    <property type="protein sequence ID" value="KAK7464724.1"/>
    <property type="molecule type" value="Genomic_DNA"/>
</dbReference>
<keyword evidence="6" id="KW-0479">Metal-binding</keyword>
<reference evidence="24 25" key="1">
    <citation type="submission" date="2024-01" db="EMBL/GenBank/DDBJ databases">
        <title>A draft genome for the cacao thread blight pathogen Marasmiellus scandens.</title>
        <authorList>
            <person name="Baruah I.K."/>
            <person name="Leung J."/>
            <person name="Bukari Y."/>
            <person name="Amoako-Attah I."/>
            <person name="Meinhardt L.W."/>
            <person name="Bailey B.A."/>
            <person name="Cohen S.P."/>
        </authorList>
    </citation>
    <scope>NUCLEOTIDE SEQUENCE [LARGE SCALE GENOMIC DNA]</scope>
    <source>
        <strain evidence="24 25">GH-19</strain>
    </source>
</reference>
<dbReference type="Pfam" id="PF13307">
    <property type="entry name" value="Helicase_C_2"/>
    <property type="match status" value="1"/>
</dbReference>
<dbReference type="SUPFAM" id="SSF52540">
    <property type="entry name" value="P-loop containing nucleoside triphosphate hydrolases"/>
    <property type="match status" value="1"/>
</dbReference>
<evidence type="ECO:0000256" key="4">
    <source>
        <dbReference type="ARBA" id="ARBA00016387"/>
    </source>
</evidence>
<evidence type="ECO:0000256" key="11">
    <source>
        <dbReference type="ARBA" id="ARBA00023004"/>
    </source>
</evidence>
<evidence type="ECO:0000256" key="10">
    <source>
        <dbReference type="ARBA" id="ARBA00022840"/>
    </source>
</evidence>
<evidence type="ECO:0000256" key="6">
    <source>
        <dbReference type="ARBA" id="ARBA00022723"/>
    </source>
</evidence>
<evidence type="ECO:0000313" key="24">
    <source>
        <dbReference type="EMBL" id="KAK7464724.1"/>
    </source>
</evidence>
<dbReference type="InterPro" id="IPR045028">
    <property type="entry name" value="DinG/Rad3-like"/>
</dbReference>
<dbReference type="InterPro" id="IPR013020">
    <property type="entry name" value="Rad3/Chl1-like"/>
</dbReference>
<evidence type="ECO:0000256" key="16">
    <source>
        <dbReference type="ARBA" id="ARBA00029709"/>
    </source>
</evidence>
<evidence type="ECO:0000256" key="7">
    <source>
        <dbReference type="ARBA" id="ARBA00022741"/>
    </source>
</evidence>
<keyword evidence="10" id="KW-0067">ATP-binding</keyword>
<feature type="compositionally biased region" description="Basic and acidic residues" evidence="22">
    <location>
        <begin position="92"/>
        <end position="122"/>
    </location>
</feature>
<evidence type="ECO:0000256" key="17">
    <source>
        <dbReference type="ARBA" id="ARBA00044969"/>
    </source>
</evidence>
<feature type="region of interest" description="Disordered" evidence="22">
    <location>
        <begin position="74"/>
        <end position="162"/>
    </location>
</feature>
<evidence type="ECO:0000256" key="9">
    <source>
        <dbReference type="ARBA" id="ARBA00022806"/>
    </source>
</evidence>
<keyword evidence="7" id="KW-0547">Nucleotide-binding</keyword>
<evidence type="ECO:0000256" key="18">
    <source>
        <dbReference type="ARBA" id="ARBA00044998"/>
    </source>
</evidence>
<comment type="caution">
    <text evidence="24">The sequence shown here is derived from an EMBL/GenBank/DDBJ whole genome shotgun (WGS) entry which is preliminary data.</text>
</comment>
<evidence type="ECO:0000256" key="15">
    <source>
        <dbReference type="ARBA" id="ARBA00023306"/>
    </source>
</evidence>
<evidence type="ECO:0000256" key="5">
    <source>
        <dbReference type="ARBA" id="ARBA00017386"/>
    </source>
</evidence>
<gene>
    <name evidence="24" type="primary">CHL1</name>
    <name evidence="24" type="ORF">VKT23_005930</name>
</gene>
<feature type="compositionally biased region" description="Acidic residues" evidence="22">
    <location>
        <begin position="141"/>
        <end position="162"/>
    </location>
</feature>
<dbReference type="InterPro" id="IPR027417">
    <property type="entry name" value="P-loop_NTPase"/>
</dbReference>
<organism evidence="24 25">
    <name type="scientific">Marasmiellus scandens</name>
    <dbReference type="NCBI Taxonomy" id="2682957"/>
    <lineage>
        <taxon>Eukaryota</taxon>
        <taxon>Fungi</taxon>
        <taxon>Dikarya</taxon>
        <taxon>Basidiomycota</taxon>
        <taxon>Agaricomycotina</taxon>
        <taxon>Agaricomycetes</taxon>
        <taxon>Agaricomycetidae</taxon>
        <taxon>Agaricales</taxon>
        <taxon>Marasmiineae</taxon>
        <taxon>Omphalotaceae</taxon>
        <taxon>Marasmiellus</taxon>
    </lineage>
</organism>
<protein>
    <recommendedName>
        <fullName evidence="5">ATP-dependent DNA helicase CHL1</fullName>
        <ecNumber evidence="17">5.6.2.3</ecNumber>
    </recommendedName>
    <alternativeName>
        <fullName evidence="4">ATP-dependent DNA helicase chl1</fullName>
    </alternativeName>
    <alternativeName>
        <fullName evidence="16">Chromosome loss protein 1</fullName>
    </alternativeName>
    <alternativeName>
        <fullName evidence="18 19">DNA 5'-3' helicase CHL1</fullName>
    </alternativeName>
</protein>
<dbReference type="InterPro" id="IPR006555">
    <property type="entry name" value="ATP-dep_Helicase_C"/>
</dbReference>
<feature type="compositionally biased region" description="Basic residues" evidence="22">
    <location>
        <begin position="123"/>
        <end position="136"/>
    </location>
</feature>
<dbReference type="Pfam" id="PF06733">
    <property type="entry name" value="DEAD_2"/>
    <property type="match status" value="1"/>
</dbReference>
<evidence type="ECO:0000256" key="21">
    <source>
        <dbReference type="ARBA" id="ARBA00048954"/>
    </source>
</evidence>
<dbReference type="Gene3D" id="3.40.50.300">
    <property type="entry name" value="P-loop containing nucleotide triphosphate hydrolases"/>
    <property type="match status" value="3"/>
</dbReference>
<evidence type="ECO:0000256" key="1">
    <source>
        <dbReference type="ARBA" id="ARBA00001966"/>
    </source>
</evidence>
<dbReference type="Proteomes" id="UP001498398">
    <property type="component" value="Unassembled WGS sequence"/>
</dbReference>
<keyword evidence="13" id="KW-0413">Isomerase</keyword>
<comment type="cofactor">
    <cofactor evidence="1">
        <name>[4Fe-4S] cluster</name>
        <dbReference type="ChEBI" id="CHEBI:49883"/>
    </cofactor>
</comment>
<evidence type="ECO:0000256" key="12">
    <source>
        <dbReference type="ARBA" id="ARBA00023014"/>
    </source>
</evidence>
<accession>A0ABR1JNR2</accession>
<keyword evidence="12" id="KW-0411">Iron-sulfur</keyword>
<keyword evidence="9 24" id="KW-0347">Helicase</keyword>
<evidence type="ECO:0000256" key="14">
    <source>
        <dbReference type="ARBA" id="ARBA00023242"/>
    </source>
</evidence>
<comment type="catalytic activity">
    <reaction evidence="21">
        <text>ATP + H2O = ADP + phosphate + H(+)</text>
        <dbReference type="Rhea" id="RHEA:13065"/>
        <dbReference type="ChEBI" id="CHEBI:15377"/>
        <dbReference type="ChEBI" id="CHEBI:15378"/>
        <dbReference type="ChEBI" id="CHEBI:30616"/>
        <dbReference type="ChEBI" id="CHEBI:43474"/>
        <dbReference type="ChEBI" id="CHEBI:456216"/>
        <dbReference type="EC" id="5.6.2.3"/>
    </reaction>
</comment>
<keyword evidence="8 24" id="KW-0378">Hydrolase</keyword>
<keyword evidence="15" id="KW-0131">Cell cycle</keyword>
<dbReference type="PANTHER" id="PTHR11472">
    <property type="entry name" value="DNA REPAIR DEAD HELICASE RAD3/XP-D SUBFAMILY MEMBER"/>
    <property type="match status" value="1"/>
</dbReference>
<sequence>MTLALATPDSFPAFPYNPPYSIQTDLMRHLYTAIEQRKVTIVESPTGTGKTLSLLCAGLTWLNDEKNRARKGRLDSMAGTGDSKEPQWVIDQTRERHQRELEDEENERKERLEKARKRERELKKRAKFHKKPRLSTKPRDEVEENEDDYLPESDTGEDEEDNLSPAVRALMARMNADPSRDAEEPTCTKIYYASRTHSQLTQVLPELKRLKLSVVSQDIHSEEDACTNGVKRKAEDEEEEQKACHTNTVALGSRKHLCINDELRTKSKDLDEACRELLGEKGEKRCPHLPPIEEEFRMIDFRDQILATPKDIEDLATAGRLSDICPYFGSRRAIPQAELVTLPYNLLLQKSSREALGIDLTNQIVIIDEAHNLISTLLSLSTVRVSLSTLRLSLQQVSIYVMKFRNRLSAQHLLHLQRLTAFLDSLQKYLAEWKVNFKGKGSERSEVISASELMERLGKKAKGINMLAVEKYLKSSKIARKISGYADKQAEKVADEKSKRSIRKGAVPPLHAVEDLMLALAGATDDGRVILSLIGKEEIEIKYQLLNPSPHFKDVVEEARAVILAGGTMSPISDVINQLFSYLPSERISNFSCGHIIPPSNLLTMALTKGPKGGELEYKAGKQSDPQVIAELGQIILNFTHLVPAGMIVFFPSYNFLNTAKEAWRSTGVLDKFGAKKKVFFEPEDNTAVESTLQEYTAAIQCENKPKGGGGGALLFAVIGAKLSEGLNFKDELARAVVIAGMPFANLGSPELKERLKYVKRLEENGKANGTRVVGKGKDAAAELYENMCMNAVNQSIGRAIRHQGDWASLILLDRRYSTGIRSKLPKWIGDDLKVAQSFGQAVKEMGAFYRSKK</sequence>
<comment type="similarity">
    <text evidence="3">Belongs to the DEAD box helicase family. DEAH subfamily. DDX11/CHL1 sub-subfamily.</text>
</comment>
<dbReference type="GO" id="GO:0003724">
    <property type="term" value="F:RNA helicase activity"/>
    <property type="evidence" value="ECO:0007669"/>
    <property type="project" value="UniProtKB-EC"/>
</dbReference>
<dbReference type="SMART" id="SM00491">
    <property type="entry name" value="HELICc2"/>
    <property type="match status" value="1"/>
</dbReference>
<evidence type="ECO:0000256" key="20">
    <source>
        <dbReference type="ARBA" id="ARBA00045702"/>
    </source>
</evidence>
<dbReference type="PANTHER" id="PTHR11472:SF41">
    <property type="entry name" value="ATP-DEPENDENT DNA HELICASE DDX11-RELATED"/>
    <property type="match status" value="1"/>
</dbReference>
<keyword evidence="14" id="KW-0539">Nucleus</keyword>
<dbReference type="InterPro" id="IPR014013">
    <property type="entry name" value="Helic_SF1/SF2_ATP-bd_DinG/Rad3"/>
</dbReference>
<dbReference type="GO" id="GO:0016787">
    <property type="term" value="F:hydrolase activity"/>
    <property type="evidence" value="ECO:0007669"/>
    <property type="project" value="UniProtKB-KW"/>
</dbReference>
<dbReference type="InterPro" id="IPR010614">
    <property type="entry name" value="RAD3-like_helicase_DEAD"/>
</dbReference>
<name>A0ABR1JNR2_9AGAR</name>
<evidence type="ECO:0000259" key="23">
    <source>
        <dbReference type="PROSITE" id="PS51193"/>
    </source>
</evidence>
<keyword evidence="25" id="KW-1185">Reference proteome</keyword>
<evidence type="ECO:0000256" key="2">
    <source>
        <dbReference type="ARBA" id="ARBA00004123"/>
    </source>
</evidence>
<evidence type="ECO:0000256" key="3">
    <source>
        <dbReference type="ARBA" id="ARBA00008435"/>
    </source>
</evidence>
<evidence type="ECO:0000256" key="13">
    <source>
        <dbReference type="ARBA" id="ARBA00023235"/>
    </source>
</evidence>
<dbReference type="NCBIfam" id="TIGR00604">
    <property type="entry name" value="rad3"/>
    <property type="match status" value="1"/>
</dbReference>
<evidence type="ECO:0000256" key="19">
    <source>
        <dbReference type="ARBA" id="ARBA00045008"/>
    </source>
</evidence>
<evidence type="ECO:0000256" key="22">
    <source>
        <dbReference type="SAM" id="MobiDB-lite"/>
    </source>
</evidence>
<proteinExistence type="inferred from homology"/>